<evidence type="ECO:0000313" key="1">
    <source>
        <dbReference type="EMBL" id="OEG00142.1"/>
    </source>
</evidence>
<dbReference type="RefSeq" id="WP_069655956.1">
    <property type="nucleotide sequence ID" value="NZ_MIJF01000006.1"/>
</dbReference>
<proteinExistence type="predicted"/>
<comment type="caution">
    <text evidence="1">The sequence shown here is derived from an EMBL/GenBank/DDBJ whole genome shotgun (WGS) entry which is preliminary data.</text>
</comment>
<sequence length="110" mass="12369">MREKIVVLLIILISILSTSVIANPQTDLESAEALKELGLFQGSDKGFELERQPTRVEIAVMMVRLLGVEQEVLKGNYEHPFVDVPNWADKYVGYLFQNNITKGLSEDTFG</sequence>
<dbReference type="Proteomes" id="UP000243739">
    <property type="component" value="Unassembled WGS sequence"/>
</dbReference>
<reference evidence="1 2" key="1">
    <citation type="submission" date="2016-09" db="EMBL/GenBank/DDBJ databases">
        <title>Draft genome sequence for the type strain of Vulcanibacillus modesticaldus BR, a strictly anaerobic, moderately thermophilic, and nitrate-reducing bacterium from deep sea-hydrothermal vents of the Mid-Atlantic Ridge.</title>
        <authorList>
            <person name="Abin C.A."/>
            <person name="Hollibaugh J.T."/>
        </authorList>
    </citation>
    <scope>NUCLEOTIDE SEQUENCE [LARGE SCALE GENOMIC DNA]</scope>
    <source>
        <strain evidence="1 2">BR</strain>
    </source>
</reference>
<keyword evidence="2" id="KW-1185">Reference proteome</keyword>
<protein>
    <submittedName>
        <fullName evidence="1">Uncharacterized protein</fullName>
    </submittedName>
</protein>
<dbReference type="OrthoDB" id="2690990at2"/>
<gene>
    <name evidence="1" type="ORF">BHF71_05940</name>
</gene>
<name>A0A1D2YWU7_9BACI</name>
<dbReference type="AlphaFoldDB" id="A0A1D2YWU7"/>
<evidence type="ECO:0000313" key="2">
    <source>
        <dbReference type="Proteomes" id="UP000243739"/>
    </source>
</evidence>
<accession>A0A1D2YWU7</accession>
<dbReference type="EMBL" id="MIJF01000006">
    <property type="protein sequence ID" value="OEG00142.1"/>
    <property type="molecule type" value="Genomic_DNA"/>
</dbReference>
<organism evidence="1 2">
    <name type="scientific">Vulcanibacillus modesticaldus</name>
    <dbReference type="NCBI Taxonomy" id="337097"/>
    <lineage>
        <taxon>Bacteria</taxon>
        <taxon>Bacillati</taxon>
        <taxon>Bacillota</taxon>
        <taxon>Bacilli</taxon>
        <taxon>Bacillales</taxon>
        <taxon>Bacillaceae</taxon>
        <taxon>Vulcanibacillus</taxon>
    </lineage>
</organism>